<evidence type="ECO:0000313" key="2">
    <source>
        <dbReference type="Proteomes" id="UP001242480"/>
    </source>
</evidence>
<accession>A0ABU0J082</accession>
<dbReference type="EMBL" id="JAUSVX010000001">
    <property type="protein sequence ID" value="MDQ0467682.1"/>
    <property type="molecule type" value="Genomic_DNA"/>
</dbReference>
<reference evidence="1 2" key="1">
    <citation type="submission" date="2023-07" db="EMBL/GenBank/DDBJ databases">
        <title>Genomic Encyclopedia of Type Strains, Phase IV (KMG-IV): sequencing the most valuable type-strain genomes for metagenomic binning, comparative biology and taxonomic classification.</title>
        <authorList>
            <person name="Goeker M."/>
        </authorList>
    </citation>
    <scope>NUCLEOTIDE SEQUENCE [LARGE SCALE GENOMIC DNA]</scope>
    <source>
        <strain evidence="1 2">DSM 19619</strain>
    </source>
</reference>
<proteinExistence type="predicted"/>
<organism evidence="1 2">
    <name type="scientific">Labrys wisconsinensis</name>
    <dbReference type="NCBI Taxonomy" id="425677"/>
    <lineage>
        <taxon>Bacteria</taxon>
        <taxon>Pseudomonadati</taxon>
        <taxon>Pseudomonadota</taxon>
        <taxon>Alphaproteobacteria</taxon>
        <taxon>Hyphomicrobiales</taxon>
        <taxon>Xanthobacteraceae</taxon>
        <taxon>Labrys</taxon>
    </lineage>
</organism>
<sequence>MALAGAGVVAIWNDITDEGRANFYEWHNREHMPERVGIDGFLRGRRYVAEPGEGDPLYFTLYEVRNPAVLSGSAYRARLDAPTPWTRESVRHFRNVARSLCTTEWSRGAGSGGFLGTLRFDSDPAADERTMQRLTTALQSLSETPGLVSAHVCRADVGASTAKTAEQAGRPENAVPRWVVMLEGTVKTAVREALAGPLGDGVFGDVLPLGAARGLYSLQFDILSGCQAPAV</sequence>
<comment type="caution">
    <text evidence="1">The sequence shown here is derived from an EMBL/GenBank/DDBJ whole genome shotgun (WGS) entry which is preliminary data.</text>
</comment>
<name>A0ABU0J082_9HYPH</name>
<dbReference type="RefSeq" id="WP_307267656.1">
    <property type="nucleotide sequence ID" value="NZ_JAUSVX010000001.1"/>
</dbReference>
<gene>
    <name evidence="1" type="ORF">QO011_000677</name>
</gene>
<protein>
    <submittedName>
        <fullName evidence="1">Uncharacterized protein</fullName>
    </submittedName>
</protein>
<evidence type="ECO:0000313" key="1">
    <source>
        <dbReference type="EMBL" id="MDQ0467682.1"/>
    </source>
</evidence>
<dbReference type="Proteomes" id="UP001242480">
    <property type="component" value="Unassembled WGS sequence"/>
</dbReference>
<keyword evidence="2" id="KW-1185">Reference proteome</keyword>